<proteinExistence type="predicted"/>
<dbReference type="Proteomes" id="UP001327957">
    <property type="component" value="Unassembled WGS sequence"/>
</dbReference>
<dbReference type="EMBL" id="JASAOK010000001">
    <property type="protein sequence ID" value="KAK6227504.1"/>
    <property type="molecule type" value="Genomic_DNA"/>
</dbReference>
<evidence type="ECO:0000313" key="2">
    <source>
        <dbReference type="Proteomes" id="UP001327957"/>
    </source>
</evidence>
<protein>
    <submittedName>
        <fullName evidence="1">Uncharacterized protein</fullName>
    </submittedName>
</protein>
<organism evidence="1 2">
    <name type="scientific">Colletotrichum tabaci</name>
    <dbReference type="NCBI Taxonomy" id="1209068"/>
    <lineage>
        <taxon>Eukaryota</taxon>
        <taxon>Fungi</taxon>
        <taxon>Dikarya</taxon>
        <taxon>Ascomycota</taxon>
        <taxon>Pezizomycotina</taxon>
        <taxon>Sordariomycetes</taxon>
        <taxon>Hypocreomycetidae</taxon>
        <taxon>Glomerellales</taxon>
        <taxon>Glomerellaceae</taxon>
        <taxon>Colletotrichum</taxon>
        <taxon>Colletotrichum destructivum species complex</taxon>
    </lineage>
</organism>
<accession>A0AAV9TZL7</accession>
<reference evidence="1 2" key="1">
    <citation type="submission" date="2023-04" db="EMBL/GenBank/DDBJ databases">
        <title>Colletotrichum tabacum stain YC1 causing leaf anthracnose on Nicotiana tabacum(L.) cv.</title>
        <authorList>
            <person name="Ji Z."/>
            <person name="Wang M."/>
            <person name="Zhang J."/>
            <person name="Wang N."/>
            <person name="Zhou Z."/>
        </authorList>
    </citation>
    <scope>NUCLEOTIDE SEQUENCE [LARGE SCALE GENOMIC DNA]</scope>
    <source>
        <strain evidence="1 2">YC1</strain>
    </source>
</reference>
<evidence type="ECO:0000313" key="1">
    <source>
        <dbReference type="EMBL" id="KAK6227504.1"/>
    </source>
</evidence>
<keyword evidence="2" id="KW-1185">Reference proteome</keyword>
<dbReference type="AlphaFoldDB" id="A0AAV9TZL7"/>
<name>A0AAV9TZL7_9PEZI</name>
<comment type="caution">
    <text evidence="1">The sequence shown here is derived from an EMBL/GenBank/DDBJ whole genome shotgun (WGS) entry which is preliminary data.</text>
</comment>
<gene>
    <name evidence="1" type="ORF">QIS74_01059</name>
</gene>
<sequence>MIIPFCTRDSAPDWESVVNVALRRRFGYADRQVDKVLGAWKKDRAAAVDS</sequence>